<dbReference type="PANTHER" id="PTHR43420:SF52">
    <property type="entry name" value="N-ACETYLTRANSFERASE YODP"/>
    <property type="match status" value="1"/>
</dbReference>
<dbReference type="Proteomes" id="UP000281771">
    <property type="component" value="Unassembled WGS sequence"/>
</dbReference>
<keyword evidence="1 4" id="KW-0808">Transferase</keyword>
<dbReference type="PROSITE" id="PS51186">
    <property type="entry name" value="GNAT"/>
    <property type="match status" value="1"/>
</dbReference>
<accession>A0A3P1VBU8</accession>
<dbReference type="Gene3D" id="3.40.630.30">
    <property type="match status" value="1"/>
</dbReference>
<reference evidence="4 5" key="1">
    <citation type="submission" date="2018-11" db="EMBL/GenBank/DDBJ databases">
        <title>Genomes From Bacteria Associated with the Canine Oral Cavity: a Test Case for Automated Genome-Based Taxonomic Assignment.</title>
        <authorList>
            <person name="Coil D.A."/>
            <person name="Jospin G."/>
            <person name="Darling A.E."/>
            <person name="Wallis C."/>
            <person name="Davis I.J."/>
            <person name="Harris S."/>
            <person name="Eisen J.A."/>
            <person name="Holcombe L.J."/>
            <person name="O'Flynn C."/>
        </authorList>
    </citation>
    <scope>NUCLEOTIDE SEQUENCE [LARGE SCALE GENOMIC DNA]</scope>
    <source>
        <strain evidence="4 5">OH4621_COT-116</strain>
    </source>
</reference>
<evidence type="ECO:0000313" key="4">
    <source>
        <dbReference type="EMBL" id="RRD31228.1"/>
    </source>
</evidence>
<dbReference type="Pfam" id="PF00583">
    <property type="entry name" value="Acetyltransf_1"/>
    <property type="match status" value="1"/>
</dbReference>
<dbReference type="PANTHER" id="PTHR43420">
    <property type="entry name" value="ACETYLTRANSFERASE"/>
    <property type="match status" value="1"/>
</dbReference>
<dbReference type="InterPro" id="IPR000182">
    <property type="entry name" value="GNAT_dom"/>
</dbReference>
<evidence type="ECO:0000256" key="1">
    <source>
        <dbReference type="ARBA" id="ARBA00022679"/>
    </source>
</evidence>
<keyword evidence="2" id="KW-0012">Acyltransferase</keyword>
<dbReference type="STRING" id="1123309.GCA_000377005_00412"/>
<dbReference type="SUPFAM" id="SSF55729">
    <property type="entry name" value="Acyl-CoA N-acyltransferases (Nat)"/>
    <property type="match status" value="1"/>
</dbReference>
<dbReference type="EMBL" id="RQZA01000005">
    <property type="protein sequence ID" value="RRD31228.1"/>
    <property type="molecule type" value="Genomic_DNA"/>
</dbReference>
<organism evidence="4 5">
    <name type="scientific">Streptococcus minor</name>
    <dbReference type="NCBI Taxonomy" id="229549"/>
    <lineage>
        <taxon>Bacteria</taxon>
        <taxon>Bacillati</taxon>
        <taxon>Bacillota</taxon>
        <taxon>Bacilli</taxon>
        <taxon>Lactobacillales</taxon>
        <taxon>Streptococcaceae</taxon>
        <taxon>Streptococcus</taxon>
    </lineage>
</organism>
<evidence type="ECO:0000313" key="5">
    <source>
        <dbReference type="Proteomes" id="UP000281771"/>
    </source>
</evidence>
<dbReference type="InterPro" id="IPR050680">
    <property type="entry name" value="YpeA/RimI_acetyltransf"/>
</dbReference>
<dbReference type="InterPro" id="IPR016181">
    <property type="entry name" value="Acyl_CoA_acyltransferase"/>
</dbReference>
<evidence type="ECO:0000256" key="2">
    <source>
        <dbReference type="ARBA" id="ARBA00023315"/>
    </source>
</evidence>
<gene>
    <name evidence="4" type="ORF">EII38_06995</name>
</gene>
<evidence type="ECO:0000259" key="3">
    <source>
        <dbReference type="PROSITE" id="PS51186"/>
    </source>
</evidence>
<dbReference type="AlphaFoldDB" id="A0A3P1VBU8"/>
<sequence length="130" mass="14825">MQDWINHIFVEQYREVFGEKGVGPLEPETFCLVEEVNGQSVAVLQAQQTLETAHIKALVVQKEYRGQGLGMLLLSRLEEEAKSRGIKSITLSTKSYQAKDFYLKAGYQIYATLENVPQAGITKYHFIKWL</sequence>
<comment type="caution">
    <text evidence="4">The sequence shown here is derived from an EMBL/GenBank/DDBJ whole genome shotgun (WGS) entry which is preliminary data.</text>
</comment>
<proteinExistence type="predicted"/>
<protein>
    <submittedName>
        <fullName evidence="4">GNAT family N-acetyltransferase</fullName>
    </submittedName>
</protein>
<keyword evidence="5" id="KW-1185">Reference proteome</keyword>
<feature type="domain" description="N-acetyltransferase" evidence="3">
    <location>
        <begin position="1"/>
        <end position="130"/>
    </location>
</feature>
<dbReference type="GO" id="GO:0016747">
    <property type="term" value="F:acyltransferase activity, transferring groups other than amino-acyl groups"/>
    <property type="evidence" value="ECO:0007669"/>
    <property type="project" value="InterPro"/>
</dbReference>
<dbReference type="CDD" id="cd04301">
    <property type="entry name" value="NAT_SF"/>
    <property type="match status" value="1"/>
</dbReference>
<name>A0A3P1VBU8_9STRE</name>
<dbReference type="RefSeq" id="WP_124777177.1">
    <property type="nucleotide sequence ID" value="NZ_RQZA01000005.1"/>
</dbReference>